<protein>
    <submittedName>
        <fullName evidence="5">5-oxoprolinase subunit PxpB</fullName>
        <ecNumber evidence="5">3.5.2.9</ecNumber>
    </submittedName>
</protein>
<organism evidence="5 6">
    <name type="scientific">Pseudalkalibacillus berkeleyi</name>
    <dbReference type="NCBI Taxonomy" id="1069813"/>
    <lineage>
        <taxon>Bacteria</taxon>
        <taxon>Bacillati</taxon>
        <taxon>Bacillota</taxon>
        <taxon>Bacilli</taxon>
        <taxon>Bacillales</taxon>
        <taxon>Fictibacillaceae</taxon>
        <taxon>Pseudalkalibacillus</taxon>
    </lineage>
</organism>
<dbReference type="InterPro" id="IPR029000">
    <property type="entry name" value="Cyclophilin-like_dom_sf"/>
</dbReference>
<dbReference type="Gene3D" id="3.30.1360.40">
    <property type="match status" value="1"/>
</dbReference>
<dbReference type="Pfam" id="PF02682">
    <property type="entry name" value="CT_C_D"/>
    <property type="match status" value="1"/>
</dbReference>
<keyword evidence="1" id="KW-0547">Nucleotide-binding</keyword>
<dbReference type="SUPFAM" id="SSF160467">
    <property type="entry name" value="PH0987 N-terminal domain-like"/>
    <property type="match status" value="1"/>
</dbReference>
<reference evidence="5 6" key="1">
    <citation type="submission" date="2022-01" db="EMBL/GenBank/DDBJ databases">
        <title>Alkalihalobacillus sp. EGI L200015, a novel bacterium isolated from a salt lake sediment.</title>
        <authorList>
            <person name="Gao L."/>
            <person name="Fang B.-Z."/>
            <person name="Li W.-J."/>
        </authorList>
    </citation>
    <scope>NUCLEOTIDE SEQUENCE [LARGE SCALE GENOMIC DNA]</scope>
    <source>
        <strain evidence="5 6">KCTC 12718</strain>
    </source>
</reference>
<evidence type="ECO:0000313" key="5">
    <source>
        <dbReference type="EMBL" id="MCF6136358.1"/>
    </source>
</evidence>
<proteinExistence type="predicted"/>
<name>A0ABS9GXY6_9BACL</name>
<dbReference type="Proteomes" id="UP001649381">
    <property type="component" value="Unassembled WGS sequence"/>
</dbReference>
<dbReference type="GO" id="GO:0017168">
    <property type="term" value="F:5-oxoprolinase (ATP-hydrolyzing) activity"/>
    <property type="evidence" value="ECO:0007669"/>
    <property type="project" value="UniProtKB-EC"/>
</dbReference>
<dbReference type="PANTHER" id="PTHR34698:SF2">
    <property type="entry name" value="5-OXOPROLINASE SUBUNIT B"/>
    <property type="match status" value="1"/>
</dbReference>
<feature type="domain" description="Carboxyltransferase" evidence="4">
    <location>
        <begin position="3"/>
        <end position="215"/>
    </location>
</feature>
<evidence type="ECO:0000256" key="2">
    <source>
        <dbReference type="ARBA" id="ARBA00022801"/>
    </source>
</evidence>
<dbReference type="SUPFAM" id="SSF50891">
    <property type="entry name" value="Cyclophilin-like"/>
    <property type="match status" value="1"/>
</dbReference>
<dbReference type="PANTHER" id="PTHR34698">
    <property type="entry name" value="5-OXOPROLINASE SUBUNIT B"/>
    <property type="match status" value="1"/>
</dbReference>
<comment type="caution">
    <text evidence="5">The sequence shown here is derived from an EMBL/GenBank/DDBJ whole genome shotgun (WGS) entry which is preliminary data.</text>
</comment>
<dbReference type="NCBIfam" id="TIGR00370">
    <property type="entry name" value="5-oxoprolinase subunit PxpB"/>
    <property type="match status" value="1"/>
</dbReference>
<dbReference type="InterPro" id="IPR003833">
    <property type="entry name" value="CT_C_D"/>
</dbReference>
<dbReference type="RefSeq" id="WP_236330916.1">
    <property type="nucleotide sequence ID" value="NZ_JAKIJS010000001.1"/>
</dbReference>
<evidence type="ECO:0000313" key="6">
    <source>
        <dbReference type="Proteomes" id="UP001649381"/>
    </source>
</evidence>
<dbReference type="EC" id="3.5.2.9" evidence="5"/>
<evidence type="ECO:0000256" key="1">
    <source>
        <dbReference type="ARBA" id="ARBA00022741"/>
    </source>
</evidence>
<accession>A0ABS9GXY6</accession>
<keyword evidence="6" id="KW-1185">Reference proteome</keyword>
<evidence type="ECO:0000259" key="4">
    <source>
        <dbReference type="SMART" id="SM00796"/>
    </source>
</evidence>
<sequence>MKYELSPLGDSAVIVQLGRVISEETHHAVRNVTDYLQDNPIDGMVDYVPAFSSVTIFYIPMEVIQGHSYSKIASPYEIVCEQLKERFDNITFTKRKESRTVEIPVCYEGEFGADLQIVADHNQISVEEVIDIHTSGEYLVYMLGFAPGFPYLGGMSEKIATPRKETPRTSIPAGSVGIAGSQTGIYPIETPGGWQLIGQTPSILFDIEKDPPTLLEPGDTIRFYSISLSEFKNMKEEQG</sequence>
<dbReference type="SMART" id="SM00796">
    <property type="entry name" value="AHS1"/>
    <property type="match status" value="1"/>
</dbReference>
<dbReference type="InterPro" id="IPR010016">
    <property type="entry name" value="PxpB"/>
</dbReference>
<evidence type="ECO:0000256" key="3">
    <source>
        <dbReference type="ARBA" id="ARBA00022840"/>
    </source>
</evidence>
<keyword evidence="3" id="KW-0067">ATP-binding</keyword>
<dbReference type="Gene3D" id="2.40.100.10">
    <property type="entry name" value="Cyclophilin-like"/>
    <property type="match status" value="1"/>
</dbReference>
<keyword evidence="2 5" id="KW-0378">Hydrolase</keyword>
<dbReference type="EMBL" id="JAKIJS010000001">
    <property type="protein sequence ID" value="MCF6136358.1"/>
    <property type="molecule type" value="Genomic_DNA"/>
</dbReference>
<gene>
    <name evidence="5" type="primary">pxpB</name>
    <name evidence="5" type="ORF">L2716_01365</name>
</gene>